<dbReference type="Proteomes" id="UP000265100">
    <property type="component" value="Chromosome 23"/>
</dbReference>
<dbReference type="Pfam" id="PF16183">
    <property type="entry name" value="Kinesin_assoc"/>
    <property type="match status" value="1"/>
</dbReference>
<keyword evidence="9 19" id="KW-0175">Coiled coil</keyword>
<sequence>MAGASVKVAVRVRPFNSREIEKDSKLIIQMSGNTTTIINPKQAKDNKSFNFDYSYWSHTSPEDVNYASQKQVYKDIGEEMLLHAFEGYNVCIFAYGQTGAGKSYTMMGKQDVKDQQGIIPLLCEDLFTKINDNTDNSMSYSVEVSVGAPPVSYMEIYCERVRDLLNPKNKGHLRVREHPLMGPYVEDLSKLAVTSYNDIQDLMDSGNKARTVAATNMNETSSRSHAVFNIIFTQKRHDTEMDNTTEKVSKISLVDLAGSERADSTGAKGTRLKEGANINKSLTTLGKVISALAEMNKKKKKAESFIPYRDSVLTWLLRENLGGNSRTAMVAALSPADINYDETLSTLRYADRAKQIRCNAVINEDPNNRLVRELKEEVSRLKELLFAQGLGDIIESKGPFIGFMYISDYKNNNNKGQAVNQRDDLSTVTNAMTGMSPSPSLSALSSRAGSIASLHDRIMFSPGSEEAIERLKETEKIIAELNETWEEKLRRTEAIRMEREALLAEMGVAMREDGGTVGVFSPKKTPHLVNLNEDPLMSECLLYYIKDGITRVGRLDASSRQDIVLSGHFIKDEHCTFTSSTVILEPCEGAETYVNGKRVTEPTVLKSGNRIILGKSHVFRFNHPVQARADRDKNPCAETPVEPVDWAFAQRELLEKQGIDMKQEMEQRYAFRNKDTDYESKLEALQKQVDRYNPEAPEEEEEPEEEVQWTERERELAVWSFRKWRCYQFTSLRDLLWGNAIFLKEANAISVELKKKVQFQFVLLTDTLYSPLPPDLLPPEATKDREKRQFPRTIVAVEVQDQKNGATHYWTLEKLRQRLDLMREMYDRAADVPNSTVEDCENVMTGGDPFYDRFPWFRLVGRNPIFNTCMSERMSDPTPSPTLSTSEITELADSQREGRGEEEDEGLDPFYDRSPLFSVVGRAFVYLSNLLYPVPLVHRVAIVSEKGEVKGFLRVAVQAISADEEAPDYGSGVRQSGTAKISFEDQQYEKVSESCSVGLSHTGISQEELRIVEGEGQNAEMGPSADEVNNNTCNPLKPGLDGALDTTLEHLRIGNIFTFRVTVLQASSISAEYADIFCQFNFIHRHDEAFSTEPLKNTGRGPPLGFYHVQNIAVEVTRSFVDYIKTQPIVFEVFGHYQKQPFLPLCKDVMSPLRPCRRQFPRVMPLSKPVDPDASSDREKSLELIRYLVPDVFNGSLVDSLSGHALSAAACTRFTPIVPSCIILFLIFFNAVPATKLTAMTRPQAGPCHCKYDLMVFFEICELEANGDYIPAVVDHRGGMPCHGTFLLHQGLQRRITVTIVHESGNDIEWKEVRELVVGRLRNTPESDETIIDPNILSLNILSVGYVRPLHDDRTFFRFEAAWDSSMHNSLLLNRVTPYGEKIYMTLSAYLEMENCTQPAVITKDICMVFYSRDTKLSASRSIRNLFGTGSLRAADGNRVTGVYEVSLCHQADAGSPGMQRRRRRVLDTSVAYVRGEENLAGWRPRSDSLILDHQWELEKLSLLQDVRFPREFYTGLWCSFAVHPLPETTLSPFSVQCLRLLTHSFNREYSHVCVSASESKISEMSITTLRESTSISALNTITPSSTCPSLVEDSSQVRRKKLFQNILLFELYFRPKHAIISSLSFSPIVSKKGYLHFLEPLTNGWVKRYVVVRRPYVYIYNTERDAVERAILNLSSAQVEYSEDQQAMLKTPNTFAVCTEHRGILLQATNDKDMHDWLYAFNPLLAGTIRSKLSRRRAGQMRM</sequence>
<accession>A0A3P8R8L8</accession>
<dbReference type="InterPro" id="IPR027417">
    <property type="entry name" value="P-loop_NTPase"/>
</dbReference>
<dbReference type="SUPFAM" id="SSF52540">
    <property type="entry name" value="P-loop containing nucleoside triphosphate hydrolases"/>
    <property type="match status" value="1"/>
</dbReference>
<evidence type="ECO:0000256" key="12">
    <source>
        <dbReference type="ARBA" id="ARBA00023212"/>
    </source>
</evidence>
<keyword evidence="4" id="KW-0597">Phosphoprotein</keyword>
<evidence type="ECO:0000256" key="14">
    <source>
        <dbReference type="ARBA" id="ARBA00023329"/>
    </source>
</evidence>
<evidence type="ECO:0000259" key="22">
    <source>
        <dbReference type="PROSITE" id="PS50067"/>
    </source>
</evidence>
<evidence type="ECO:0000256" key="3">
    <source>
        <dbReference type="ARBA" id="ARBA00022490"/>
    </source>
</evidence>
<keyword evidence="10" id="KW-0472">Membrane</keyword>
<dbReference type="Gene3D" id="2.30.29.30">
    <property type="entry name" value="Pleckstrin-homology domain (PH domain)/Phosphotyrosine-binding domain (PTB)"/>
    <property type="match status" value="1"/>
</dbReference>
<keyword evidence="13" id="KW-0413">Isomerase</keyword>
<dbReference type="Gene3D" id="6.10.250.2520">
    <property type="match status" value="1"/>
</dbReference>
<evidence type="ECO:0000256" key="9">
    <source>
        <dbReference type="ARBA" id="ARBA00023054"/>
    </source>
</evidence>
<evidence type="ECO:0000256" key="2">
    <source>
        <dbReference type="ARBA" id="ARBA00004250"/>
    </source>
</evidence>
<dbReference type="InterPro" id="IPR022140">
    <property type="entry name" value="Kinesin-like_KIF1-typ"/>
</dbReference>
<dbReference type="Pfam" id="PF00498">
    <property type="entry name" value="FHA"/>
    <property type="match status" value="1"/>
</dbReference>
<feature type="binding site" evidence="18">
    <location>
        <begin position="96"/>
        <end position="103"/>
    </location>
    <ligand>
        <name>ATP</name>
        <dbReference type="ChEBI" id="CHEBI:30616"/>
    </ligand>
</feature>
<protein>
    <recommendedName>
        <fullName evidence="17">plus-end-directed kinesin ATPase</fullName>
        <ecNumber evidence="17">5.6.1.3</ecNumber>
    </recommendedName>
</protein>
<evidence type="ECO:0000313" key="23">
    <source>
        <dbReference type="Ensembl" id="ENSACLP00000037849.2"/>
    </source>
</evidence>
<dbReference type="InterPro" id="IPR049780">
    <property type="entry name" value="PH_KIFIA_KIFIB"/>
</dbReference>
<evidence type="ECO:0000256" key="18">
    <source>
        <dbReference type="PROSITE-ProRule" id="PRU00283"/>
    </source>
</evidence>
<dbReference type="OMA" id="YEASLCH"/>
<dbReference type="SMART" id="SM00240">
    <property type="entry name" value="FHA"/>
    <property type="match status" value="1"/>
</dbReference>
<keyword evidence="8" id="KW-0770">Synapse</keyword>
<reference evidence="23" key="4">
    <citation type="submission" date="2025-09" db="UniProtKB">
        <authorList>
            <consortium name="Ensembl"/>
        </authorList>
    </citation>
    <scope>IDENTIFICATION</scope>
</reference>
<dbReference type="Gene3D" id="3.40.850.10">
    <property type="entry name" value="Kinesin motor domain"/>
    <property type="match status" value="1"/>
</dbReference>
<dbReference type="PANTHER" id="PTHR47117:SF2">
    <property type="entry name" value="KINESIN-LIKE PROTEIN KIF1A ISOFORM X1"/>
    <property type="match status" value="1"/>
</dbReference>
<evidence type="ECO:0000256" key="7">
    <source>
        <dbReference type="ARBA" id="ARBA00022840"/>
    </source>
</evidence>
<dbReference type="InterPro" id="IPR019821">
    <property type="entry name" value="Kinesin_motor_CS"/>
</dbReference>
<dbReference type="Bgee" id="ENSACLG00000025416">
    <property type="expression patterns" value="Expressed in brain and 1 other cell type or tissue"/>
</dbReference>
<keyword evidence="14" id="KW-0968">Cytoplasmic vesicle</keyword>
<dbReference type="InterPro" id="IPR001849">
    <property type="entry name" value="PH_domain"/>
</dbReference>
<evidence type="ECO:0000256" key="19">
    <source>
        <dbReference type="SAM" id="Coils"/>
    </source>
</evidence>
<dbReference type="GeneTree" id="ENSGT00940000156474"/>
<dbReference type="SMART" id="SM00129">
    <property type="entry name" value="KISc"/>
    <property type="match status" value="1"/>
</dbReference>
<dbReference type="InterPro" id="IPR036961">
    <property type="entry name" value="Kinesin_motor_dom_sf"/>
</dbReference>
<dbReference type="GO" id="GO:0030658">
    <property type="term" value="C:transport vesicle membrane"/>
    <property type="evidence" value="ECO:0007669"/>
    <property type="project" value="UniProtKB-SubCell"/>
</dbReference>
<evidence type="ECO:0000256" key="16">
    <source>
        <dbReference type="ARBA" id="ARBA00050273"/>
    </source>
</evidence>
<keyword evidence="7 18" id="KW-0067">ATP-binding</keyword>
<dbReference type="GO" id="GO:0005874">
    <property type="term" value="C:microtubule"/>
    <property type="evidence" value="ECO:0007669"/>
    <property type="project" value="UniProtKB-KW"/>
</dbReference>
<organism evidence="23 24">
    <name type="scientific">Astatotilapia calliptera</name>
    <name type="common">Eastern happy</name>
    <name type="synonym">Chromis callipterus</name>
    <dbReference type="NCBI Taxonomy" id="8154"/>
    <lineage>
        <taxon>Eukaryota</taxon>
        <taxon>Metazoa</taxon>
        <taxon>Chordata</taxon>
        <taxon>Craniata</taxon>
        <taxon>Vertebrata</taxon>
        <taxon>Euteleostomi</taxon>
        <taxon>Actinopterygii</taxon>
        <taxon>Neopterygii</taxon>
        <taxon>Teleostei</taxon>
        <taxon>Neoteleostei</taxon>
        <taxon>Acanthomorphata</taxon>
        <taxon>Ovalentaria</taxon>
        <taxon>Cichlomorphae</taxon>
        <taxon>Cichliformes</taxon>
        <taxon>Cichlidae</taxon>
        <taxon>African cichlids</taxon>
        <taxon>Pseudocrenilabrinae</taxon>
        <taxon>Haplochromini</taxon>
        <taxon>Astatotilapia</taxon>
    </lineage>
</organism>
<dbReference type="Pfam" id="PF12473">
    <property type="entry name" value="DUF3694"/>
    <property type="match status" value="1"/>
</dbReference>
<evidence type="ECO:0000256" key="4">
    <source>
        <dbReference type="ARBA" id="ARBA00022553"/>
    </source>
</evidence>
<reference evidence="23 24" key="1">
    <citation type="submission" date="2018-05" db="EMBL/GenBank/DDBJ databases">
        <authorList>
            <person name="Datahose"/>
        </authorList>
    </citation>
    <scope>NUCLEOTIDE SEQUENCE</scope>
</reference>
<dbReference type="CDD" id="cd01365">
    <property type="entry name" value="KISc_KIF1A_KIF1B"/>
    <property type="match status" value="1"/>
</dbReference>
<dbReference type="STRING" id="8154.ENSACLP00000037849"/>
<dbReference type="Gene3D" id="2.60.200.20">
    <property type="match status" value="1"/>
</dbReference>
<dbReference type="SUPFAM" id="SSF49879">
    <property type="entry name" value="SMAD/FHA domain"/>
    <property type="match status" value="1"/>
</dbReference>
<proteinExistence type="inferred from homology"/>
<dbReference type="PANTHER" id="PTHR47117">
    <property type="entry name" value="STAR-RELATED LIPID TRANSFER PROTEIN 9"/>
    <property type="match status" value="1"/>
</dbReference>
<comment type="subcellular location">
    <subcellularLocation>
        <location evidence="1">Cytoplasm</location>
        <location evidence="1">Cytoskeleton</location>
    </subcellularLocation>
    <subcellularLocation>
        <location evidence="2">Cytoplasmic vesicle</location>
        <location evidence="2">Secretory vesicle membrane</location>
    </subcellularLocation>
    <subcellularLocation>
        <location evidence="15">Synapse</location>
    </subcellularLocation>
</comment>
<evidence type="ECO:0000256" key="1">
    <source>
        <dbReference type="ARBA" id="ARBA00004245"/>
    </source>
</evidence>
<evidence type="ECO:0000256" key="8">
    <source>
        <dbReference type="ARBA" id="ARBA00023018"/>
    </source>
</evidence>
<dbReference type="SMART" id="SM00233">
    <property type="entry name" value="PH"/>
    <property type="match status" value="1"/>
</dbReference>
<dbReference type="GO" id="GO:0005524">
    <property type="term" value="F:ATP binding"/>
    <property type="evidence" value="ECO:0007669"/>
    <property type="project" value="UniProtKB-UniRule"/>
</dbReference>
<dbReference type="PROSITE" id="PS50003">
    <property type="entry name" value="PH_DOMAIN"/>
    <property type="match status" value="1"/>
</dbReference>
<dbReference type="PROSITE" id="PS00411">
    <property type="entry name" value="KINESIN_MOTOR_1"/>
    <property type="match status" value="1"/>
</dbReference>
<comment type="catalytic activity">
    <reaction evidence="16">
        <text>ATP + H2O + a kinesin associated with a microtubule at position (n) = ADP + phosphate a kinesin associated with a microtubule at position (n+1, toward the plus end).</text>
        <dbReference type="EC" id="5.6.1.3"/>
    </reaction>
</comment>
<dbReference type="GO" id="GO:0008574">
    <property type="term" value="F:plus-end-directed microtubule motor activity"/>
    <property type="evidence" value="ECO:0007669"/>
    <property type="project" value="UniProtKB-EC"/>
</dbReference>
<dbReference type="InterPro" id="IPR032405">
    <property type="entry name" value="Kinesin_assoc"/>
</dbReference>
<dbReference type="Ensembl" id="ENSACLT00000038736.2">
    <property type="protein sequence ID" value="ENSACLP00000037849.2"/>
    <property type="gene ID" value="ENSACLG00000025416.2"/>
</dbReference>
<dbReference type="FunFam" id="2.60.200.20:FF:000001">
    <property type="entry name" value="Kinesin family member 1B"/>
    <property type="match status" value="1"/>
</dbReference>
<dbReference type="PROSITE" id="PS50067">
    <property type="entry name" value="KINESIN_MOTOR_2"/>
    <property type="match status" value="1"/>
</dbReference>
<evidence type="ECO:0000256" key="15">
    <source>
        <dbReference type="ARBA" id="ARBA00034103"/>
    </source>
</evidence>
<dbReference type="EC" id="5.6.1.3" evidence="17"/>
<name>A0A3P8R8L8_ASTCA</name>
<dbReference type="InterPro" id="IPR022164">
    <property type="entry name" value="Kinesin-like"/>
</dbReference>
<dbReference type="InterPro" id="IPR008984">
    <property type="entry name" value="SMAD_FHA_dom_sf"/>
</dbReference>
<reference evidence="24" key="2">
    <citation type="submission" date="2023-03" db="EMBL/GenBank/DDBJ databases">
        <authorList>
            <consortium name="Wellcome Sanger Institute Data Sharing"/>
        </authorList>
    </citation>
    <scope>NUCLEOTIDE SEQUENCE [LARGE SCALE GENOMIC DNA]</scope>
</reference>
<evidence type="ECO:0000256" key="20">
    <source>
        <dbReference type="SAM" id="MobiDB-lite"/>
    </source>
</evidence>
<dbReference type="Pfam" id="PF00225">
    <property type="entry name" value="Kinesin"/>
    <property type="match status" value="1"/>
</dbReference>
<dbReference type="InterPro" id="IPR001752">
    <property type="entry name" value="Kinesin_motor_dom"/>
</dbReference>
<dbReference type="GO" id="GO:0045202">
    <property type="term" value="C:synapse"/>
    <property type="evidence" value="ECO:0007669"/>
    <property type="project" value="UniProtKB-SubCell"/>
</dbReference>
<evidence type="ECO:0000259" key="21">
    <source>
        <dbReference type="PROSITE" id="PS50003"/>
    </source>
</evidence>
<evidence type="ECO:0000313" key="24">
    <source>
        <dbReference type="Proteomes" id="UP000265100"/>
    </source>
</evidence>
<feature type="coiled-coil region" evidence="19">
    <location>
        <begin position="464"/>
        <end position="491"/>
    </location>
</feature>
<dbReference type="InterPro" id="IPR000253">
    <property type="entry name" value="FHA_dom"/>
</dbReference>
<feature type="domain" description="Kinesin motor" evidence="22">
    <location>
        <begin position="5"/>
        <end position="356"/>
    </location>
</feature>
<dbReference type="PRINTS" id="PR00380">
    <property type="entry name" value="KINESINHEAVY"/>
</dbReference>
<dbReference type="GO" id="GO:0008017">
    <property type="term" value="F:microtubule binding"/>
    <property type="evidence" value="ECO:0007669"/>
    <property type="project" value="InterPro"/>
</dbReference>
<dbReference type="InterPro" id="IPR011993">
    <property type="entry name" value="PH-like_dom_sf"/>
</dbReference>
<dbReference type="GO" id="GO:0010970">
    <property type="term" value="P:transport along microtubule"/>
    <property type="evidence" value="ECO:0007669"/>
    <property type="project" value="UniProtKB-ARBA"/>
</dbReference>
<dbReference type="SUPFAM" id="SSF50729">
    <property type="entry name" value="PH domain-like"/>
    <property type="match status" value="1"/>
</dbReference>
<keyword evidence="5" id="KW-0493">Microtubule</keyword>
<feature type="region of interest" description="Disordered" evidence="20">
    <location>
        <begin position="871"/>
        <end position="907"/>
    </location>
</feature>
<evidence type="ECO:0000256" key="11">
    <source>
        <dbReference type="ARBA" id="ARBA00023175"/>
    </source>
</evidence>
<dbReference type="FunFam" id="2.30.29.30:FF:000023">
    <property type="entry name" value="Kinesin family member 1B"/>
    <property type="match status" value="1"/>
</dbReference>
<evidence type="ECO:0000256" key="13">
    <source>
        <dbReference type="ARBA" id="ARBA00023235"/>
    </source>
</evidence>
<evidence type="ECO:0000256" key="6">
    <source>
        <dbReference type="ARBA" id="ARBA00022741"/>
    </source>
</evidence>
<keyword evidence="24" id="KW-1185">Reference proteome</keyword>
<feature type="domain" description="PH" evidence="21">
    <location>
        <begin position="1629"/>
        <end position="1727"/>
    </location>
</feature>
<keyword evidence="12" id="KW-0206">Cytoskeleton</keyword>
<evidence type="ECO:0000256" key="17">
    <source>
        <dbReference type="ARBA" id="ARBA00066390"/>
    </source>
</evidence>
<dbReference type="Pfam" id="PF12423">
    <property type="entry name" value="KIF1B"/>
    <property type="match status" value="1"/>
</dbReference>
<keyword evidence="3" id="KW-0963">Cytoplasm</keyword>
<evidence type="ECO:0000256" key="10">
    <source>
        <dbReference type="ARBA" id="ARBA00023136"/>
    </source>
</evidence>
<reference evidence="23" key="3">
    <citation type="submission" date="2025-08" db="UniProtKB">
        <authorList>
            <consortium name="Ensembl"/>
        </authorList>
    </citation>
    <scope>IDENTIFICATION</scope>
</reference>
<comment type="similarity">
    <text evidence="18">Belongs to the TRAFAC class myosin-kinesin ATPase superfamily. Kinesin family.</text>
</comment>
<keyword evidence="11 18" id="KW-0505">Motor protein</keyword>
<evidence type="ECO:0000256" key="5">
    <source>
        <dbReference type="ARBA" id="ARBA00022701"/>
    </source>
</evidence>
<dbReference type="Pfam" id="PF00169">
    <property type="entry name" value="PH"/>
    <property type="match status" value="1"/>
</dbReference>
<keyword evidence="6 18" id="KW-0547">Nucleotide-binding</keyword>
<dbReference type="FunFam" id="3.40.850.10:FF:000004">
    <property type="entry name" value="Kinesin-like protein isoform 2"/>
    <property type="match status" value="1"/>
</dbReference>
<dbReference type="CDD" id="cd01233">
    <property type="entry name" value="PH_KIFIA_KIFIB"/>
    <property type="match status" value="1"/>
</dbReference>